<protein>
    <submittedName>
        <fullName evidence="2">Uncharacterized protein</fullName>
    </submittedName>
</protein>
<dbReference type="InParanoid" id="A0A0V0R6Y7"/>
<comment type="caution">
    <text evidence="2">The sequence shown here is derived from an EMBL/GenBank/DDBJ whole genome shotgun (WGS) entry which is preliminary data.</text>
</comment>
<dbReference type="Proteomes" id="UP000054937">
    <property type="component" value="Unassembled WGS sequence"/>
</dbReference>
<feature type="region of interest" description="Disordered" evidence="1">
    <location>
        <begin position="179"/>
        <end position="198"/>
    </location>
</feature>
<keyword evidence="3" id="KW-1185">Reference proteome</keyword>
<accession>A0A0V0R6Y7</accession>
<name>A0A0V0R6Y7_PSEPJ</name>
<sequence length="315" mass="38299">MTRSMRMKIRWQNMQMQQMLKVATIEQQSVIIVDEMMAYLSYQFGQNNIIINTQNKFNKYNPDLIKSAFPCRSLDDFMTKTSEFLRVYDIYCDLLENNGVIQEKLDENNWSGTYVTSINKIISLFIFAITKYLQTNILTEIAYLFIILRKYINENWMQYFSQQQIQQLEEKRAKRIEEIHKSKEDQQRRKKQREEDKLRKELEEKQKQEEIEKEKQRQVEKKNQEEKQNQQENEKQEEKKENQENKVEEETGNLSEKKENQEDKISEKVNESKEKKAEEKIEEEQNSEKEKQQEKNEQEKETEVKEEKKLTLKNN</sequence>
<dbReference type="AlphaFoldDB" id="A0A0V0R6Y7"/>
<reference evidence="2 3" key="1">
    <citation type="journal article" date="2015" name="Sci. Rep.">
        <title>Genome of the facultative scuticociliatosis pathogen Pseudocohnilembus persalinus provides insight into its virulence through horizontal gene transfer.</title>
        <authorList>
            <person name="Xiong J."/>
            <person name="Wang G."/>
            <person name="Cheng J."/>
            <person name="Tian M."/>
            <person name="Pan X."/>
            <person name="Warren A."/>
            <person name="Jiang C."/>
            <person name="Yuan D."/>
            <person name="Miao W."/>
        </authorList>
    </citation>
    <scope>NUCLEOTIDE SEQUENCE [LARGE SCALE GENOMIC DNA]</scope>
    <source>
        <strain evidence="2">36N120E</strain>
    </source>
</reference>
<feature type="compositionally biased region" description="Basic and acidic residues" evidence="1">
    <location>
        <begin position="203"/>
        <end position="279"/>
    </location>
</feature>
<proteinExistence type="predicted"/>
<evidence type="ECO:0000313" key="2">
    <source>
        <dbReference type="EMBL" id="KRX10249.1"/>
    </source>
</evidence>
<evidence type="ECO:0000256" key="1">
    <source>
        <dbReference type="SAM" id="MobiDB-lite"/>
    </source>
</evidence>
<feature type="region of interest" description="Disordered" evidence="1">
    <location>
        <begin position="203"/>
        <end position="315"/>
    </location>
</feature>
<organism evidence="2 3">
    <name type="scientific">Pseudocohnilembus persalinus</name>
    <name type="common">Ciliate</name>
    <dbReference type="NCBI Taxonomy" id="266149"/>
    <lineage>
        <taxon>Eukaryota</taxon>
        <taxon>Sar</taxon>
        <taxon>Alveolata</taxon>
        <taxon>Ciliophora</taxon>
        <taxon>Intramacronucleata</taxon>
        <taxon>Oligohymenophorea</taxon>
        <taxon>Scuticociliatia</taxon>
        <taxon>Philasterida</taxon>
        <taxon>Pseudocohnilembidae</taxon>
        <taxon>Pseudocohnilembus</taxon>
    </lineage>
</organism>
<evidence type="ECO:0000313" key="3">
    <source>
        <dbReference type="Proteomes" id="UP000054937"/>
    </source>
</evidence>
<feature type="compositionally biased region" description="Basic and acidic residues" evidence="1">
    <location>
        <begin position="286"/>
        <end position="315"/>
    </location>
</feature>
<dbReference type="EMBL" id="LDAU01000033">
    <property type="protein sequence ID" value="KRX10249.1"/>
    <property type="molecule type" value="Genomic_DNA"/>
</dbReference>
<gene>
    <name evidence="2" type="ORF">PPERSA_00446</name>
</gene>